<name>A0A7I7Z232_9MYCO</name>
<sequence length="101" mass="11162">MAGDDVAEASPIRFALPVEETLDALSDSRGIESALAAQSATSMVLDAIEQAISTRQQERVRDFKDVVHQSDRGSPHLDPVHRTPHQDNPVRCTTRLRLGFR</sequence>
<keyword evidence="3" id="KW-1185">Reference proteome</keyword>
<accession>A0A7I7Z232</accession>
<evidence type="ECO:0000313" key="2">
    <source>
        <dbReference type="EMBL" id="BBZ47223.1"/>
    </source>
</evidence>
<feature type="compositionally biased region" description="Basic and acidic residues" evidence="1">
    <location>
        <begin position="67"/>
        <end position="85"/>
    </location>
</feature>
<evidence type="ECO:0000256" key="1">
    <source>
        <dbReference type="SAM" id="MobiDB-lite"/>
    </source>
</evidence>
<organism evidence="2 3">
    <name type="scientific">Mycobacterium parmense</name>
    <dbReference type="NCBI Taxonomy" id="185642"/>
    <lineage>
        <taxon>Bacteria</taxon>
        <taxon>Bacillati</taxon>
        <taxon>Actinomycetota</taxon>
        <taxon>Actinomycetes</taxon>
        <taxon>Mycobacteriales</taxon>
        <taxon>Mycobacteriaceae</taxon>
        <taxon>Mycobacterium</taxon>
        <taxon>Mycobacterium simiae complex</taxon>
    </lineage>
</organism>
<proteinExistence type="predicted"/>
<dbReference type="EMBL" id="AP022614">
    <property type="protein sequence ID" value="BBZ47223.1"/>
    <property type="molecule type" value="Genomic_DNA"/>
</dbReference>
<dbReference type="AlphaFoldDB" id="A0A7I7Z232"/>
<protein>
    <submittedName>
        <fullName evidence="2">Uncharacterized protein</fullName>
    </submittedName>
</protein>
<evidence type="ECO:0000313" key="3">
    <source>
        <dbReference type="Proteomes" id="UP000467105"/>
    </source>
</evidence>
<dbReference type="Proteomes" id="UP000467105">
    <property type="component" value="Chromosome"/>
</dbReference>
<reference evidence="2 3" key="1">
    <citation type="journal article" date="2019" name="Emerg. Microbes Infect.">
        <title>Comprehensive subspecies identification of 175 nontuberculous mycobacteria species based on 7547 genomic profiles.</title>
        <authorList>
            <person name="Matsumoto Y."/>
            <person name="Kinjo T."/>
            <person name="Motooka D."/>
            <person name="Nabeya D."/>
            <person name="Jung N."/>
            <person name="Uechi K."/>
            <person name="Horii T."/>
            <person name="Iida T."/>
            <person name="Fujita J."/>
            <person name="Nakamura S."/>
        </authorList>
    </citation>
    <scope>NUCLEOTIDE SEQUENCE [LARGE SCALE GENOMIC DNA]</scope>
    <source>
        <strain evidence="2 3">JCM 14742</strain>
    </source>
</reference>
<feature type="region of interest" description="Disordered" evidence="1">
    <location>
        <begin position="67"/>
        <end position="93"/>
    </location>
</feature>
<gene>
    <name evidence="2" type="ORF">MPRM_45040</name>
</gene>